<dbReference type="PROSITE" id="PS00122">
    <property type="entry name" value="CARBOXYLESTERASE_B_1"/>
    <property type="match status" value="1"/>
</dbReference>
<organism evidence="6 7">
    <name type="scientific">Leucocoprinus birnbaumii</name>
    <dbReference type="NCBI Taxonomy" id="56174"/>
    <lineage>
        <taxon>Eukaryota</taxon>
        <taxon>Fungi</taxon>
        <taxon>Dikarya</taxon>
        <taxon>Basidiomycota</taxon>
        <taxon>Agaricomycotina</taxon>
        <taxon>Agaricomycetes</taxon>
        <taxon>Agaricomycetidae</taxon>
        <taxon>Agaricales</taxon>
        <taxon>Agaricineae</taxon>
        <taxon>Agaricaceae</taxon>
        <taxon>Leucocoprinus</taxon>
    </lineage>
</organism>
<dbReference type="InterPro" id="IPR029058">
    <property type="entry name" value="AB_hydrolase_fold"/>
</dbReference>
<comment type="caution">
    <text evidence="6">The sequence shown here is derived from an EMBL/GenBank/DDBJ whole genome shotgun (WGS) entry which is preliminary data.</text>
</comment>
<feature type="signal peptide" evidence="4">
    <location>
        <begin position="1"/>
        <end position="18"/>
    </location>
</feature>
<gene>
    <name evidence="6" type="ORF">NP233_g3934</name>
</gene>
<accession>A0AAD5VVN5</accession>
<dbReference type="Gene3D" id="3.40.50.1820">
    <property type="entry name" value="alpha/beta hydrolase"/>
    <property type="match status" value="1"/>
</dbReference>
<protein>
    <recommendedName>
        <fullName evidence="4">Carboxylic ester hydrolase</fullName>
        <ecNumber evidence="4">3.1.1.-</ecNumber>
    </recommendedName>
</protein>
<evidence type="ECO:0000313" key="6">
    <source>
        <dbReference type="EMBL" id="KAJ3571159.1"/>
    </source>
</evidence>
<dbReference type="PANTHER" id="PTHR11559">
    <property type="entry name" value="CARBOXYLESTERASE"/>
    <property type="match status" value="1"/>
</dbReference>
<dbReference type="InterPro" id="IPR002168">
    <property type="entry name" value="Lipase_GDXG_HIS_AS"/>
</dbReference>
<evidence type="ECO:0000256" key="2">
    <source>
        <dbReference type="ARBA" id="ARBA00010515"/>
    </source>
</evidence>
<name>A0AAD5VVN5_9AGAR</name>
<dbReference type="InterPro" id="IPR019819">
    <property type="entry name" value="Carboxylesterase_B_CS"/>
</dbReference>
<sequence>MHYAQALVFLSSILRIYAASPAPSRVVDLGYAQYEGSVNDQTGNFEFLGIRFAAAPTGSLRWEAPQPPRPTRGTQKANALPNRCWEAGQGNQLRAPFPLNSHSSATTGTSTTNHNHRHYQKRAAVPGFSEDCLFLNVVTPASAVPQKSKLPVVVWIHGGGYMAGSASGFNGNDVYDGDDLVREAGGGAIAVIIQYRLGVFGFLAGEKVHQGGVLNAGLLDQQFALEWVQSHISKFGGDPSKVTIWGESAGAGSVLQHIVANNGNTRPPLFRGAMTSSTFLPSQYAFNDRIPEQLYTETVKATGCSSAVNTLNCLRQVDVNVLQEANTNIGDSGFFGTFIFVPVVDGKFITKRPTQLIKEGRVNGDAFLAVTNTFEGALFVNMNTSATVQTPSYLANLFPEFRDAQVAEGTVQYAKQSAPIDQVVAIMGESIFICPTYFLLRAFKNKGFKGEFAIPPGGHGNDVIYYFPNQTAGVLPPFDSAEFLNNFSQSFLNFVIAQDPNVKWDPSNTVPRWARWTERGRNEMLFNKTDSNVPVFRSISTSGDLLSRCDFWESVSQFSAQ</sequence>
<dbReference type="InterPro" id="IPR002018">
    <property type="entry name" value="CarbesteraseB"/>
</dbReference>
<feature type="domain" description="Carboxylesterase type B" evidence="5">
    <location>
        <begin position="25"/>
        <end position="530"/>
    </location>
</feature>
<evidence type="ECO:0000256" key="1">
    <source>
        <dbReference type="ARBA" id="ARBA00005964"/>
    </source>
</evidence>
<keyword evidence="4" id="KW-0732">Signal</keyword>
<keyword evidence="7" id="KW-1185">Reference proteome</keyword>
<proteinExistence type="inferred from homology"/>
<evidence type="ECO:0000256" key="4">
    <source>
        <dbReference type="RuleBase" id="RU361235"/>
    </source>
</evidence>
<dbReference type="Pfam" id="PF00135">
    <property type="entry name" value="COesterase"/>
    <property type="match status" value="1"/>
</dbReference>
<evidence type="ECO:0000313" key="7">
    <source>
        <dbReference type="Proteomes" id="UP001213000"/>
    </source>
</evidence>
<dbReference type="Proteomes" id="UP001213000">
    <property type="component" value="Unassembled WGS sequence"/>
</dbReference>
<dbReference type="GO" id="GO:0016787">
    <property type="term" value="F:hydrolase activity"/>
    <property type="evidence" value="ECO:0007669"/>
    <property type="project" value="UniProtKB-KW"/>
</dbReference>
<reference evidence="6" key="1">
    <citation type="submission" date="2022-07" db="EMBL/GenBank/DDBJ databases">
        <title>Genome Sequence of Leucocoprinus birnbaumii.</title>
        <authorList>
            <person name="Buettner E."/>
        </authorList>
    </citation>
    <scope>NUCLEOTIDE SEQUENCE</scope>
    <source>
        <strain evidence="6">VT141</strain>
    </source>
</reference>
<dbReference type="PROSITE" id="PS01173">
    <property type="entry name" value="LIPASE_GDXG_HIS"/>
    <property type="match status" value="1"/>
</dbReference>
<dbReference type="AlphaFoldDB" id="A0AAD5VVN5"/>
<dbReference type="EC" id="3.1.1.-" evidence="4"/>
<keyword evidence="3 4" id="KW-0378">Hydrolase</keyword>
<feature type="chain" id="PRO_5041771743" description="Carboxylic ester hydrolase" evidence="4">
    <location>
        <begin position="19"/>
        <end position="561"/>
    </location>
</feature>
<dbReference type="PROSITE" id="PS00941">
    <property type="entry name" value="CARBOXYLESTERASE_B_2"/>
    <property type="match status" value="1"/>
</dbReference>
<comment type="similarity">
    <text evidence="2">Belongs to the 'GDXG' lipolytic enzyme family.</text>
</comment>
<dbReference type="SUPFAM" id="SSF53474">
    <property type="entry name" value="alpha/beta-Hydrolases"/>
    <property type="match status" value="1"/>
</dbReference>
<dbReference type="InterPro" id="IPR050309">
    <property type="entry name" value="Type-B_Carboxylest/Lipase"/>
</dbReference>
<dbReference type="EMBL" id="JANIEX010000199">
    <property type="protein sequence ID" value="KAJ3571159.1"/>
    <property type="molecule type" value="Genomic_DNA"/>
</dbReference>
<dbReference type="InterPro" id="IPR019826">
    <property type="entry name" value="Carboxylesterase_B_AS"/>
</dbReference>
<comment type="similarity">
    <text evidence="1 4">Belongs to the type-B carboxylesterase/lipase family.</text>
</comment>
<evidence type="ECO:0000259" key="5">
    <source>
        <dbReference type="Pfam" id="PF00135"/>
    </source>
</evidence>
<evidence type="ECO:0000256" key="3">
    <source>
        <dbReference type="ARBA" id="ARBA00022801"/>
    </source>
</evidence>